<keyword evidence="3" id="KW-0808">Transferase</keyword>
<keyword evidence="2 5" id="KW-0489">Methyltransferase</keyword>
<dbReference type="EMBL" id="LAPT01000008">
    <property type="protein sequence ID" value="PXF32774.1"/>
    <property type="molecule type" value="Genomic_DNA"/>
</dbReference>
<proteinExistence type="inferred from homology"/>
<evidence type="ECO:0000313" key="6">
    <source>
        <dbReference type="Proteomes" id="UP000248090"/>
    </source>
</evidence>
<dbReference type="RefSeq" id="WP_110185895.1">
    <property type="nucleotide sequence ID" value="NZ_CP177354.1"/>
</dbReference>
<evidence type="ECO:0000256" key="3">
    <source>
        <dbReference type="ARBA" id="ARBA00022679"/>
    </source>
</evidence>
<evidence type="ECO:0000256" key="1">
    <source>
        <dbReference type="ARBA" id="ARBA00008361"/>
    </source>
</evidence>
<dbReference type="GO" id="GO:0008168">
    <property type="term" value="F:methyltransferase activity"/>
    <property type="evidence" value="ECO:0007669"/>
    <property type="project" value="UniProtKB-KW"/>
</dbReference>
<evidence type="ECO:0000259" key="4">
    <source>
        <dbReference type="Pfam" id="PF08241"/>
    </source>
</evidence>
<organism evidence="5 6">
    <name type="scientific">Pokkaliibacter plantistimulans</name>
    <dbReference type="NCBI Taxonomy" id="1635171"/>
    <lineage>
        <taxon>Bacteria</taxon>
        <taxon>Pseudomonadati</taxon>
        <taxon>Pseudomonadota</taxon>
        <taxon>Gammaproteobacteria</taxon>
        <taxon>Oceanospirillales</taxon>
        <taxon>Balneatrichaceae</taxon>
        <taxon>Pokkaliibacter</taxon>
    </lineage>
</organism>
<dbReference type="GO" id="GO:0032259">
    <property type="term" value="P:methylation"/>
    <property type="evidence" value="ECO:0007669"/>
    <property type="project" value="UniProtKB-KW"/>
</dbReference>
<sequence length="261" mass="28554">MSSVHDAAQSGYSQASATYRRGRPEYPAEVDSWLTATLGLGPSATVVDLGAGTGKFTRRLVATGAEVIAVEPVAAMRAELQQALPQVQALEGNAAAIPLPDASVDVLVCAQSFHWFATEATLAEVARVLKPGGRFALIWNVRDERVDWVAAITEIITPYEGDAPRFYKGDWRQPLQSALFQQTFTPLQQQLWPHAHIGSSEEVIIARSLSVSFIAALPQAEQDKVEAALRTLISRYPQLRDQQELAFPYNTEAYWCQKAGS</sequence>
<dbReference type="CDD" id="cd02440">
    <property type="entry name" value="AdoMet_MTases"/>
    <property type="match status" value="1"/>
</dbReference>
<dbReference type="Proteomes" id="UP000248090">
    <property type="component" value="Unassembled WGS sequence"/>
</dbReference>
<evidence type="ECO:0000256" key="2">
    <source>
        <dbReference type="ARBA" id="ARBA00022603"/>
    </source>
</evidence>
<dbReference type="Pfam" id="PF08241">
    <property type="entry name" value="Methyltransf_11"/>
    <property type="match status" value="1"/>
</dbReference>
<protein>
    <submittedName>
        <fullName evidence="5">SAM-dependent methyltransferase</fullName>
    </submittedName>
</protein>
<reference evidence="5 6" key="1">
    <citation type="submission" date="2015-03" db="EMBL/GenBank/DDBJ databases">
        <authorList>
            <person name="Krishnan R."/>
            <person name="Midha S."/>
            <person name="Patil P.B."/>
            <person name="Rameshkumar N."/>
        </authorList>
    </citation>
    <scope>NUCLEOTIDE SEQUENCE [LARGE SCALE GENOMIC DNA]</scope>
    <source>
        <strain evidence="5 6">L1E11</strain>
    </source>
</reference>
<dbReference type="PANTHER" id="PTHR44942">
    <property type="entry name" value="METHYLTRANSF_11 DOMAIN-CONTAINING PROTEIN"/>
    <property type="match status" value="1"/>
</dbReference>
<dbReference type="SUPFAM" id="SSF53335">
    <property type="entry name" value="S-adenosyl-L-methionine-dependent methyltransferases"/>
    <property type="match status" value="1"/>
</dbReference>
<dbReference type="PANTHER" id="PTHR44942:SF4">
    <property type="entry name" value="METHYLTRANSFERASE TYPE 11 DOMAIN-CONTAINING PROTEIN"/>
    <property type="match status" value="1"/>
</dbReference>
<dbReference type="InterPro" id="IPR029063">
    <property type="entry name" value="SAM-dependent_MTases_sf"/>
</dbReference>
<dbReference type="InterPro" id="IPR051052">
    <property type="entry name" value="Diverse_substrate_MTase"/>
</dbReference>
<feature type="domain" description="Methyltransferase type 11" evidence="4">
    <location>
        <begin position="47"/>
        <end position="136"/>
    </location>
</feature>
<comment type="similarity">
    <text evidence="1">Belongs to the methyltransferase superfamily.</text>
</comment>
<dbReference type="InterPro" id="IPR013216">
    <property type="entry name" value="Methyltransf_11"/>
</dbReference>
<dbReference type="Gene3D" id="3.40.50.150">
    <property type="entry name" value="Vaccinia Virus protein VP39"/>
    <property type="match status" value="1"/>
</dbReference>
<accession>A0ABX5M318</accession>
<comment type="caution">
    <text evidence="5">The sequence shown here is derived from an EMBL/GenBank/DDBJ whole genome shotgun (WGS) entry which is preliminary data.</text>
</comment>
<name>A0ABX5M318_9GAMM</name>
<evidence type="ECO:0000313" key="5">
    <source>
        <dbReference type="EMBL" id="PXF32774.1"/>
    </source>
</evidence>
<gene>
    <name evidence="5" type="ORF">WH50_02595</name>
</gene>
<keyword evidence="6" id="KW-1185">Reference proteome</keyword>